<evidence type="ECO:0000313" key="13">
    <source>
        <dbReference type="Proteomes" id="UP000243459"/>
    </source>
</evidence>
<dbReference type="GO" id="GO:1990538">
    <property type="term" value="F:xylan O-acetyltransferase activity"/>
    <property type="evidence" value="ECO:0007669"/>
    <property type="project" value="UniProtKB-ARBA"/>
</dbReference>
<protein>
    <submittedName>
        <fullName evidence="12">Uncharacterized protein</fullName>
    </submittedName>
</protein>
<keyword evidence="3 9" id="KW-0812">Transmembrane</keyword>
<feature type="region of interest" description="Disordered" evidence="8">
    <location>
        <begin position="293"/>
        <end position="313"/>
    </location>
</feature>
<evidence type="ECO:0000259" key="10">
    <source>
        <dbReference type="Pfam" id="PF13839"/>
    </source>
</evidence>
<evidence type="ECO:0000256" key="1">
    <source>
        <dbReference type="ARBA" id="ARBA00004323"/>
    </source>
</evidence>
<dbReference type="OMA" id="ISTWNAI"/>
<gene>
    <name evidence="12" type="ORF">A4U43_C06F860</name>
</gene>
<dbReference type="Pfam" id="PF14416">
    <property type="entry name" value="PMR5N"/>
    <property type="match status" value="1"/>
</dbReference>
<evidence type="ECO:0000256" key="5">
    <source>
        <dbReference type="ARBA" id="ARBA00022989"/>
    </source>
</evidence>
<evidence type="ECO:0000256" key="6">
    <source>
        <dbReference type="ARBA" id="ARBA00023034"/>
    </source>
</evidence>
<dbReference type="PANTHER" id="PTHR32285">
    <property type="entry name" value="PROTEIN TRICHOME BIREFRINGENCE-LIKE 9-RELATED"/>
    <property type="match status" value="1"/>
</dbReference>
<dbReference type="GO" id="GO:0000139">
    <property type="term" value="C:Golgi membrane"/>
    <property type="evidence" value="ECO:0007669"/>
    <property type="project" value="UniProtKB-SubCell"/>
</dbReference>
<evidence type="ECO:0000256" key="7">
    <source>
        <dbReference type="ARBA" id="ARBA00023136"/>
    </source>
</evidence>
<keyword evidence="5 9" id="KW-1133">Transmembrane helix</keyword>
<evidence type="ECO:0000256" key="9">
    <source>
        <dbReference type="SAM" id="Phobius"/>
    </source>
</evidence>
<dbReference type="Proteomes" id="UP000243459">
    <property type="component" value="Chromosome 6"/>
</dbReference>
<evidence type="ECO:0000313" key="12">
    <source>
        <dbReference type="EMBL" id="ONK65776.1"/>
    </source>
</evidence>
<keyword evidence="7 9" id="KW-0472">Membrane</keyword>
<evidence type="ECO:0000256" key="2">
    <source>
        <dbReference type="ARBA" id="ARBA00007727"/>
    </source>
</evidence>
<dbReference type="Pfam" id="PF13839">
    <property type="entry name" value="PC-Esterase"/>
    <property type="match status" value="1"/>
</dbReference>
<dbReference type="EMBL" id="CM007386">
    <property type="protein sequence ID" value="ONK65776.1"/>
    <property type="molecule type" value="Genomic_DNA"/>
</dbReference>
<name>A0A5P1EIQ2_ASPOF</name>
<dbReference type="PANTHER" id="PTHR32285:SF18">
    <property type="entry name" value="PROTEIN TRICHOME BIREFRINGENCE-LIKE 18"/>
    <property type="match status" value="1"/>
</dbReference>
<keyword evidence="6" id="KW-0333">Golgi apparatus</keyword>
<dbReference type="Gramene" id="ONK65776">
    <property type="protein sequence ID" value="ONK65776"/>
    <property type="gene ID" value="A4U43_C06F860"/>
</dbReference>
<feature type="domain" description="Trichome birefringence-like C-terminal" evidence="10">
    <location>
        <begin position="106"/>
        <end position="335"/>
    </location>
</feature>
<dbReference type="InterPro" id="IPR029962">
    <property type="entry name" value="TBL"/>
</dbReference>
<comment type="subcellular location">
    <subcellularLocation>
        <location evidence="1">Golgi apparatus membrane</location>
        <topology evidence="1">Single-pass type II membrane protein</topology>
    </subcellularLocation>
</comment>
<reference evidence="13" key="1">
    <citation type="journal article" date="2017" name="Nat. Commun.">
        <title>The asparagus genome sheds light on the origin and evolution of a young Y chromosome.</title>
        <authorList>
            <person name="Harkess A."/>
            <person name="Zhou J."/>
            <person name="Xu C."/>
            <person name="Bowers J.E."/>
            <person name="Van der Hulst R."/>
            <person name="Ayyampalayam S."/>
            <person name="Mercati F."/>
            <person name="Riccardi P."/>
            <person name="McKain M.R."/>
            <person name="Kakrana A."/>
            <person name="Tang H."/>
            <person name="Ray J."/>
            <person name="Groenendijk J."/>
            <person name="Arikit S."/>
            <person name="Mathioni S.M."/>
            <person name="Nakano M."/>
            <person name="Shan H."/>
            <person name="Telgmann-Rauber A."/>
            <person name="Kanno A."/>
            <person name="Yue Z."/>
            <person name="Chen H."/>
            <person name="Li W."/>
            <person name="Chen Y."/>
            <person name="Xu X."/>
            <person name="Zhang Y."/>
            <person name="Luo S."/>
            <person name="Chen H."/>
            <person name="Gao J."/>
            <person name="Mao Z."/>
            <person name="Pires J.C."/>
            <person name="Luo M."/>
            <person name="Kudrna D."/>
            <person name="Wing R.A."/>
            <person name="Meyers B.C."/>
            <person name="Yi K."/>
            <person name="Kong H."/>
            <person name="Lavrijsen P."/>
            <person name="Sunseri F."/>
            <person name="Falavigna A."/>
            <person name="Ye Y."/>
            <person name="Leebens-Mack J.H."/>
            <person name="Chen G."/>
        </authorList>
    </citation>
    <scope>NUCLEOTIDE SEQUENCE [LARGE SCALE GENOMIC DNA]</scope>
    <source>
        <strain evidence="13">cv. DH0086</strain>
    </source>
</reference>
<evidence type="ECO:0000256" key="4">
    <source>
        <dbReference type="ARBA" id="ARBA00022968"/>
    </source>
</evidence>
<proteinExistence type="inferred from homology"/>
<evidence type="ECO:0000256" key="8">
    <source>
        <dbReference type="SAM" id="MobiDB-lite"/>
    </source>
</evidence>
<organism evidence="12 13">
    <name type="scientific">Asparagus officinalis</name>
    <name type="common">Garden asparagus</name>
    <dbReference type="NCBI Taxonomy" id="4686"/>
    <lineage>
        <taxon>Eukaryota</taxon>
        <taxon>Viridiplantae</taxon>
        <taxon>Streptophyta</taxon>
        <taxon>Embryophyta</taxon>
        <taxon>Tracheophyta</taxon>
        <taxon>Spermatophyta</taxon>
        <taxon>Magnoliopsida</taxon>
        <taxon>Liliopsida</taxon>
        <taxon>Asparagales</taxon>
        <taxon>Asparagaceae</taxon>
        <taxon>Asparagoideae</taxon>
        <taxon>Asparagus</taxon>
    </lineage>
</organism>
<comment type="similarity">
    <text evidence="2">Belongs to the PC-esterase family. TBL subfamily.</text>
</comment>
<evidence type="ECO:0000256" key="3">
    <source>
        <dbReference type="ARBA" id="ARBA00022692"/>
    </source>
</evidence>
<dbReference type="InterPro" id="IPR026057">
    <property type="entry name" value="TBL_C"/>
</dbReference>
<feature type="compositionally biased region" description="Basic and acidic residues" evidence="8">
    <location>
        <begin position="304"/>
        <end position="313"/>
    </location>
</feature>
<accession>A0A5P1EIQ2</accession>
<evidence type="ECO:0000259" key="11">
    <source>
        <dbReference type="Pfam" id="PF14416"/>
    </source>
</evidence>
<dbReference type="InterPro" id="IPR025846">
    <property type="entry name" value="TBL_N"/>
</dbReference>
<feature type="transmembrane region" description="Helical" evidence="9">
    <location>
        <begin position="7"/>
        <end position="28"/>
    </location>
</feature>
<feature type="domain" description="Trichome birefringence-like N-terminal" evidence="11">
    <location>
        <begin position="49"/>
        <end position="101"/>
    </location>
</feature>
<dbReference type="AlphaFoldDB" id="A0A5P1EIQ2"/>
<keyword evidence="4" id="KW-0735">Signal-anchor</keyword>
<sequence length="343" mass="38941">MARSTTSIVLITIYFIVLLFITSLLLYFQPISSSIQSFFQQGVEKSPKTCDIYKGKWVYDPNRTKYYTNSCVVIAEGQNCRANGRPDMGYEDWRWRPDECELPRRTSTIIARIWSSWLVDTTEESLEFAPEGFPKVHLDIPDKTLMEFLPTLDIIVLSSGHWFAKKSAYVINNTIVGGEHWWPKDAGEMKINSKDAFIISLDTVLDAIMNHPKFSGLVIVRSYSPSHYNDGAWNTGGSCGGEVQPASEVVRDGDSESMHAMQMKGFEDAVMTLKDGGSRMRMMDITEMFSYRRDGHPGPYRSPDSNKPKEGPKAQDCLHWCMPGAVDTWNEILAEIIRREYNG</sequence>
<keyword evidence="13" id="KW-1185">Reference proteome</keyword>